<evidence type="ECO:0000259" key="1">
    <source>
        <dbReference type="Pfam" id="PF13952"/>
    </source>
</evidence>
<dbReference type="Pfam" id="PF13952">
    <property type="entry name" value="DUF4216"/>
    <property type="match status" value="1"/>
</dbReference>
<protein>
    <recommendedName>
        <fullName evidence="5">Transposase</fullName>
    </recommendedName>
</protein>
<sequence>MDYHMDRSWMYKYTTKHNRVNPKYLGGVRYFMDFAMQKKGIVGNGKMLCPCAQCENKFHLDVKTIEYHIVVEGFVNRYTTWYFHGEPREQFEAVEPFQNRNEVEMRDMLQDAFFQQTGGDNIQISGDPYFTKFEELLEDARRPLYDGCDNYSKLSFMVHMFQLKCLHKWSNKSFSNVLALFKDVLPKDNTIPPDWYESKKMMSDLGLDYKKIHACPNDCILFMNEFESLNYCPKCGASSDDGKLSHPRDFVAWKYFDTQHLIFSRDPRNIRLGLASDGFSAFKISSGSSRIVLWTVSDFPAYGMLSGWSTKGYKACPTCHVHHGSVYLPCSRKCAYLRHRRFLPDEHPWRANKRRFNGEMKYEKTPTPLSGEEIIAQWEGIENVHFGKKDGKTKDNIKVRLDMQRLKIRTLLHPKPSKKKAGKFVIPHASYNMSKDEKTRFLQVLKDIKLPEGFSSNILRQVQVKERRIVGLKSHDCHVLMQQLLPLAMRGSLSTQVATVLNEYCTFFRELCGKVVDVKILELLESEIPVILCKLEQIVTNFCARYMDGVESKLNRPVQYEEGPIGAKVSCMISANEAHQAHRFVLFNSPSIQPYIQAHNALLKQLHPWWSDKRIQTKQDNRFVQWFRQHIETLRMTENILEEIICLARGPKHNAASYRGFFVNGYKFETIIVDHSRVTQNSGVASIGEAKEIFYGVVENVLEVYFGTLAPVHLLKCSWYDMKEGSGRVVDEYNFTLVNTTKKSFEDEPFIYPSQAQQVFYSKDPIKIGWSVVCRWKP</sequence>
<feature type="domain" description="DUF4216" evidence="1">
    <location>
        <begin position="707"/>
        <end position="773"/>
    </location>
</feature>
<feature type="domain" description="Transposase-associated" evidence="2">
    <location>
        <begin position="7"/>
        <end position="86"/>
    </location>
</feature>
<dbReference type="Pfam" id="PF02992">
    <property type="entry name" value="Transposase_21"/>
    <property type="match status" value="2"/>
</dbReference>
<organism evidence="3 4">
    <name type="scientific">Aristolochia fimbriata</name>
    <name type="common">White veined hardy Dutchman's pipe vine</name>
    <dbReference type="NCBI Taxonomy" id="158543"/>
    <lineage>
        <taxon>Eukaryota</taxon>
        <taxon>Viridiplantae</taxon>
        <taxon>Streptophyta</taxon>
        <taxon>Embryophyta</taxon>
        <taxon>Tracheophyta</taxon>
        <taxon>Spermatophyta</taxon>
        <taxon>Magnoliopsida</taxon>
        <taxon>Magnoliidae</taxon>
        <taxon>Piperales</taxon>
        <taxon>Aristolochiaceae</taxon>
        <taxon>Aristolochia</taxon>
    </lineage>
</organism>
<accession>A0AAV7ERS5</accession>
<evidence type="ECO:0008006" key="5">
    <source>
        <dbReference type="Google" id="ProtNLM"/>
    </source>
</evidence>
<evidence type="ECO:0000313" key="3">
    <source>
        <dbReference type="EMBL" id="KAG9450331.1"/>
    </source>
</evidence>
<evidence type="ECO:0000259" key="2">
    <source>
        <dbReference type="Pfam" id="PF13963"/>
    </source>
</evidence>
<evidence type="ECO:0000313" key="4">
    <source>
        <dbReference type="Proteomes" id="UP000825729"/>
    </source>
</evidence>
<reference evidence="3 4" key="1">
    <citation type="submission" date="2021-07" db="EMBL/GenBank/DDBJ databases">
        <title>The Aristolochia fimbriata genome: insights into angiosperm evolution, floral development and chemical biosynthesis.</title>
        <authorList>
            <person name="Jiao Y."/>
        </authorList>
    </citation>
    <scope>NUCLEOTIDE SEQUENCE [LARGE SCALE GENOMIC DNA]</scope>
    <source>
        <strain evidence="3">IBCAS-2021</strain>
        <tissue evidence="3">Leaf</tissue>
    </source>
</reference>
<dbReference type="AlphaFoldDB" id="A0AAV7ERS5"/>
<dbReference type="EMBL" id="JAINDJ010000004">
    <property type="protein sequence ID" value="KAG9450331.1"/>
    <property type="molecule type" value="Genomic_DNA"/>
</dbReference>
<proteinExistence type="predicted"/>
<name>A0AAV7ERS5_ARIFI</name>
<dbReference type="InterPro" id="IPR029480">
    <property type="entry name" value="Transpos_assoc"/>
</dbReference>
<dbReference type="Proteomes" id="UP000825729">
    <property type="component" value="Unassembled WGS sequence"/>
</dbReference>
<gene>
    <name evidence="3" type="ORF">H6P81_010296</name>
</gene>
<dbReference type="InterPro" id="IPR004242">
    <property type="entry name" value="Transposase_21"/>
</dbReference>
<keyword evidence="4" id="KW-1185">Reference proteome</keyword>
<dbReference type="InterPro" id="IPR025312">
    <property type="entry name" value="DUF4216"/>
</dbReference>
<dbReference type="PANTHER" id="PTHR10775">
    <property type="entry name" value="OS08G0208400 PROTEIN"/>
    <property type="match status" value="1"/>
</dbReference>
<dbReference type="Pfam" id="PF13963">
    <property type="entry name" value="Transpos_assoc"/>
    <property type="match status" value="1"/>
</dbReference>
<comment type="caution">
    <text evidence="3">The sequence shown here is derived from an EMBL/GenBank/DDBJ whole genome shotgun (WGS) entry which is preliminary data.</text>
</comment>
<dbReference type="PANTHER" id="PTHR10775:SF173">
    <property type="match status" value="1"/>
</dbReference>